<evidence type="ECO:0000256" key="6">
    <source>
        <dbReference type="PIRNR" id="PIRNR016262"/>
    </source>
</evidence>
<evidence type="ECO:0000256" key="4">
    <source>
        <dbReference type="ARBA" id="ARBA00024732"/>
    </source>
</evidence>
<keyword evidence="9" id="KW-1185">Reference proteome</keyword>
<dbReference type="InterPro" id="IPR004143">
    <property type="entry name" value="BPL_LPL_catalytic"/>
</dbReference>
<comment type="function">
    <text evidence="4 5 6">Catalyzes the transfer of endogenously produced octanoic acid from octanoyl-acyl-carrier-protein onto the lipoyl domains of lipoate-dependent enzymes. Lipoyl-ACP can also act as a substrate although octanoyl-ACP is likely to be the physiological substrate.</text>
</comment>
<evidence type="ECO:0000313" key="9">
    <source>
        <dbReference type="Proteomes" id="UP001194469"/>
    </source>
</evidence>
<comment type="caution">
    <text evidence="8">The sequence shown here is derived from an EMBL/GenBank/DDBJ whole genome shotgun (WGS) entry which is preliminary data.</text>
</comment>
<name>A0ABS0J7U9_9BACT</name>
<dbReference type="PANTHER" id="PTHR10993">
    <property type="entry name" value="OCTANOYLTRANSFERASE"/>
    <property type="match status" value="1"/>
</dbReference>
<evidence type="ECO:0000256" key="3">
    <source>
        <dbReference type="ARBA" id="ARBA00023315"/>
    </source>
</evidence>
<evidence type="ECO:0000256" key="5">
    <source>
        <dbReference type="HAMAP-Rule" id="MF_00013"/>
    </source>
</evidence>
<evidence type="ECO:0000256" key="2">
    <source>
        <dbReference type="ARBA" id="ARBA00022679"/>
    </source>
</evidence>
<dbReference type="InterPro" id="IPR020605">
    <property type="entry name" value="Octanoyltransferase_CS"/>
</dbReference>
<feature type="binding site" evidence="5">
    <location>
        <begin position="139"/>
        <end position="141"/>
    </location>
    <ligand>
        <name>substrate</name>
    </ligand>
</feature>
<feature type="binding site" evidence="5">
    <location>
        <begin position="152"/>
        <end position="154"/>
    </location>
    <ligand>
        <name>substrate</name>
    </ligand>
</feature>
<evidence type="ECO:0000259" key="7">
    <source>
        <dbReference type="PROSITE" id="PS51733"/>
    </source>
</evidence>
<dbReference type="SUPFAM" id="SSF55681">
    <property type="entry name" value="Class II aaRS and biotin synthetases"/>
    <property type="match status" value="1"/>
</dbReference>
<proteinExistence type="inferred from homology"/>
<dbReference type="PANTHER" id="PTHR10993:SF7">
    <property type="entry name" value="LIPOYLTRANSFERASE 2, MITOCHONDRIAL-RELATED"/>
    <property type="match status" value="1"/>
</dbReference>
<dbReference type="InterPro" id="IPR045864">
    <property type="entry name" value="aa-tRNA-synth_II/BPL/LPL"/>
</dbReference>
<keyword evidence="3 5" id="KW-0012">Acyltransferase</keyword>
<feature type="site" description="Lowers pKa of active site Cys" evidence="5">
    <location>
        <position position="136"/>
    </location>
</feature>
<dbReference type="HAMAP" id="MF_00013">
    <property type="entry name" value="LipB"/>
    <property type="match status" value="1"/>
</dbReference>
<dbReference type="CDD" id="cd16444">
    <property type="entry name" value="LipB"/>
    <property type="match status" value="1"/>
</dbReference>
<sequence length="218" mass="23935">MNIIDLGLIRYAEADALQRARLEEVAAGAEETLYLLEHHPVITLGRNGGGENLHVGREWLATQGIDLVQSSRGGNITCHFPGQLVAYPVFRVAKRPGGLRQMFHDLEEVVITTLAHFGLSAARWEGRPGVWIENRKICSIGMAMRRWTSYHGFALNVGRDLSLFEMITLCGLPDAQATSLHRELGGDAPTMQEVKDVCARQFRAIFADSTVAAGQAAL</sequence>
<gene>
    <name evidence="5 8" type="primary">lipB</name>
    <name evidence="8" type="ORF">FVW20_16190</name>
</gene>
<evidence type="ECO:0000313" key="8">
    <source>
        <dbReference type="EMBL" id="MBG3878508.1"/>
    </source>
</evidence>
<comment type="similarity">
    <text evidence="5 6">Belongs to the LipB family.</text>
</comment>
<dbReference type="PROSITE" id="PS01313">
    <property type="entry name" value="LIPB"/>
    <property type="match status" value="1"/>
</dbReference>
<reference evidence="8 9" key="1">
    <citation type="submission" date="2019-08" db="EMBL/GenBank/DDBJ databases">
        <authorList>
            <person name="Luo N."/>
        </authorList>
    </citation>
    <scope>NUCLEOTIDE SEQUENCE [LARGE SCALE GENOMIC DNA]</scope>
    <source>
        <strain evidence="8 9">NCIMB 9442</strain>
    </source>
</reference>
<dbReference type="PIRSF" id="PIRSF016262">
    <property type="entry name" value="LPLase"/>
    <property type="match status" value="1"/>
</dbReference>
<organism evidence="8 9">
    <name type="scientific">Nitratidesulfovibrio oxamicus</name>
    <dbReference type="NCBI Taxonomy" id="32016"/>
    <lineage>
        <taxon>Bacteria</taxon>
        <taxon>Pseudomonadati</taxon>
        <taxon>Thermodesulfobacteriota</taxon>
        <taxon>Desulfovibrionia</taxon>
        <taxon>Desulfovibrionales</taxon>
        <taxon>Desulfovibrionaceae</taxon>
        <taxon>Nitratidesulfovibrio</taxon>
    </lineage>
</organism>
<comment type="miscellaneous">
    <text evidence="5">In the reaction, the free carboxyl group of octanoic acid is attached via an amide linkage to the epsilon-amino group of a specific lysine residue of lipoyl domains of lipoate-dependent enzymes.</text>
</comment>
<dbReference type="EMBL" id="VRYY01000609">
    <property type="protein sequence ID" value="MBG3878508.1"/>
    <property type="molecule type" value="Genomic_DNA"/>
</dbReference>
<dbReference type="EC" id="2.3.1.181" evidence="5 6"/>
<dbReference type="GO" id="GO:0033819">
    <property type="term" value="F:lipoyl(octanoyl) transferase activity"/>
    <property type="evidence" value="ECO:0007669"/>
    <property type="project" value="UniProtKB-EC"/>
</dbReference>
<accession>A0ABS0J7U9</accession>
<comment type="subcellular location">
    <subcellularLocation>
        <location evidence="5">Cytoplasm</location>
    </subcellularLocation>
</comment>
<dbReference type="PROSITE" id="PS51733">
    <property type="entry name" value="BPL_LPL_CATALYTIC"/>
    <property type="match status" value="1"/>
</dbReference>
<dbReference type="InterPro" id="IPR000544">
    <property type="entry name" value="Octanoyltransferase"/>
</dbReference>
<feature type="active site" description="Acyl-thioester intermediate" evidence="5">
    <location>
        <position position="170"/>
    </location>
</feature>
<dbReference type="Proteomes" id="UP001194469">
    <property type="component" value="Unassembled WGS sequence"/>
</dbReference>
<protein>
    <recommendedName>
        <fullName evidence="5 6">Octanoyltransferase</fullName>
        <ecNumber evidence="5 6">2.3.1.181</ecNumber>
    </recommendedName>
    <alternativeName>
        <fullName evidence="5">Lipoate-protein ligase B</fullName>
    </alternativeName>
    <alternativeName>
        <fullName evidence="5">Lipoyl/octanoyl transferase</fullName>
    </alternativeName>
    <alternativeName>
        <fullName evidence="5">Octanoyl-[acyl-carrier-protein]-protein N-octanoyltransferase</fullName>
    </alternativeName>
</protein>
<feature type="binding site" evidence="5">
    <location>
        <begin position="72"/>
        <end position="79"/>
    </location>
    <ligand>
        <name>substrate</name>
    </ligand>
</feature>
<dbReference type="NCBIfam" id="TIGR00214">
    <property type="entry name" value="lipB"/>
    <property type="match status" value="1"/>
</dbReference>
<keyword evidence="5" id="KW-0963">Cytoplasm</keyword>
<comment type="pathway">
    <text evidence="1 5 6">Protein modification; protein lipoylation via endogenous pathway; protein N(6)-(lipoyl)lysine from octanoyl-[acyl-carrier-protein]: step 1/2.</text>
</comment>
<keyword evidence="2 5" id="KW-0808">Transferase</keyword>
<dbReference type="Gene3D" id="3.30.930.10">
    <property type="entry name" value="Bira Bifunctional Protein, Domain 2"/>
    <property type="match status" value="1"/>
</dbReference>
<evidence type="ECO:0000256" key="1">
    <source>
        <dbReference type="ARBA" id="ARBA00004821"/>
    </source>
</evidence>
<dbReference type="RefSeq" id="WP_196610404.1">
    <property type="nucleotide sequence ID" value="NZ_VRYY01000609.1"/>
</dbReference>
<comment type="catalytic activity">
    <reaction evidence="5 6">
        <text>octanoyl-[ACP] + L-lysyl-[protein] = N(6)-octanoyl-L-lysyl-[protein] + holo-[ACP] + H(+)</text>
        <dbReference type="Rhea" id="RHEA:17665"/>
        <dbReference type="Rhea" id="RHEA-COMP:9636"/>
        <dbReference type="Rhea" id="RHEA-COMP:9685"/>
        <dbReference type="Rhea" id="RHEA-COMP:9752"/>
        <dbReference type="Rhea" id="RHEA-COMP:9928"/>
        <dbReference type="ChEBI" id="CHEBI:15378"/>
        <dbReference type="ChEBI" id="CHEBI:29969"/>
        <dbReference type="ChEBI" id="CHEBI:64479"/>
        <dbReference type="ChEBI" id="CHEBI:78463"/>
        <dbReference type="ChEBI" id="CHEBI:78809"/>
        <dbReference type="EC" id="2.3.1.181"/>
    </reaction>
</comment>
<dbReference type="Pfam" id="PF21948">
    <property type="entry name" value="LplA-B_cat"/>
    <property type="match status" value="1"/>
</dbReference>
<feature type="domain" description="BPL/LPL catalytic" evidence="7">
    <location>
        <begin position="27"/>
        <end position="210"/>
    </location>
</feature>